<feature type="region of interest" description="Disordered" evidence="1">
    <location>
        <begin position="87"/>
        <end position="169"/>
    </location>
</feature>
<protein>
    <submittedName>
        <fullName evidence="2">Uncharacterized protein</fullName>
    </submittedName>
</protein>
<feature type="compositionally biased region" description="Basic and acidic residues" evidence="1">
    <location>
        <begin position="599"/>
        <end position="620"/>
    </location>
</feature>
<feature type="region of interest" description="Disordered" evidence="1">
    <location>
        <begin position="188"/>
        <end position="267"/>
    </location>
</feature>
<reference evidence="2" key="1">
    <citation type="submission" date="2020-01" db="EMBL/GenBank/DDBJ databases">
        <authorList>
            <consortium name="DOE Joint Genome Institute"/>
            <person name="Haridas S."/>
            <person name="Albert R."/>
            <person name="Binder M."/>
            <person name="Bloem J."/>
            <person name="Labutti K."/>
            <person name="Salamov A."/>
            <person name="Andreopoulos B."/>
            <person name="Baker S.E."/>
            <person name="Barry K."/>
            <person name="Bills G."/>
            <person name="Bluhm B.H."/>
            <person name="Cannon C."/>
            <person name="Castanera R."/>
            <person name="Culley D.E."/>
            <person name="Daum C."/>
            <person name="Ezra D."/>
            <person name="Gonzalez J.B."/>
            <person name="Henrissat B."/>
            <person name="Kuo A."/>
            <person name="Liang C."/>
            <person name="Lipzen A."/>
            <person name="Lutzoni F."/>
            <person name="Magnuson J."/>
            <person name="Mondo S."/>
            <person name="Nolan M."/>
            <person name="Ohm R."/>
            <person name="Pangilinan J."/>
            <person name="Park H.-J."/>
            <person name="Ramirez L."/>
            <person name="Alfaro M."/>
            <person name="Sun H."/>
            <person name="Tritt A."/>
            <person name="Yoshinaga Y."/>
            <person name="Zwiers L.-H."/>
            <person name="Turgeon B.G."/>
            <person name="Goodwin S.B."/>
            <person name="Spatafora J.W."/>
            <person name="Crous P.W."/>
            <person name="Grigoriev I.V."/>
        </authorList>
    </citation>
    <scope>NUCLEOTIDE SEQUENCE</scope>
    <source>
        <strain evidence="2">IPT5</strain>
    </source>
</reference>
<evidence type="ECO:0000313" key="3">
    <source>
        <dbReference type="Proteomes" id="UP000799423"/>
    </source>
</evidence>
<feature type="compositionally biased region" description="Basic and acidic residues" evidence="1">
    <location>
        <begin position="139"/>
        <end position="161"/>
    </location>
</feature>
<evidence type="ECO:0000256" key="1">
    <source>
        <dbReference type="SAM" id="MobiDB-lite"/>
    </source>
</evidence>
<feature type="region of interest" description="Disordered" evidence="1">
    <location>
        <begin position="768"/>
        <end position="805"/>
    </location>
</feature>
<gene>
    <name evidence="2" type="ORF">T440DRAFT_258912</name>
</gene>
<feature type="region of interest" description="Disordered" evidence="1">
    <location>
        <begin position="1"/>
        <end position="48"/>
    </location>
</feature>
<name>A0A6A7AQU0_9PLEO</name>
<evidence type="ECO:0000313" key="2">
    <source>
        <dbReference type="EMBL" id="KAF2845670.1"/>
    </source>
</evidence>
<feature type="compositionally biased region" description="Polar residues" evidence="1">
    <location>
        <begin position="192"/>
        <end position="204"/>
    </location>
</feature>
<feature type="region of interest" description="Disordered" evidence="1">
    <location>
        <begin position="566"/>
        <end position="620"/>
    </location>
</feature>
<feature type="compositionally biased region" description="Basic and acidic residues" evidence="1">
    <location>
        <begin position="244"/>
        <end position="263"/>
    </location>
</feature>
<dbReference type="Pfam" id="PF10336">
    <property type="entry name" value="DUF2420"/>
    <property type="match status" value="1"/>
</dbReference>
<dbReference type="AlphaFoldDB" id="A0A6A7AQU0"/>
<feature type="compositionally biased region" description="Acidic residues" evidence="1">
    <location>
        <begin position="87"/>
        <end position="97"/>
    </location>
</feature>
<sequence>MATTAHTMSNLDVPTADDMDMHSDSGLDFGDGDGDIELDLEPAHMPHTEDDDVSIVDAASDVAHDAQLGFEEQDDFMVDPEDVIEEDDMYADGEDTLIAEQPPAESASLSQAPVPAPLDEDLIDYSDDEGEQPAIAPTESREEDMAGTREEQVERLPHEADDPQISETVTVEHVEQSEHLAQGELTEHNTSADETNDQHQTPDQSRYDPAVHGDGDSTDGDEGGVALQEEHSPAGDKYYQPEEQTQHDQTEVQLDHEDEHQEYKSSAQRSITVNYAGNELWLFKQHDPDDSGDWLLDDLSLTKSRISDVFQACRTSLGDDVSNEHEIGFRFDHLHNLELYEDNTACVAVSLDKLVDLYHTLQTQDGNNEPESFYISLLFRPRFATLLSDIAKFADDGSGYAALNAAVAAGETHFTNEFSESPSEQVPDWDNQEHGDAATEGQDDSPHSEAQQGGDESEHTSQQHDTAYDEEQDDYQHYDHDEHSKLEETLVKGQAHAERTQSDVLAAAADDTADLTEQHELAYPPVENVLQAATETLSEADARRAQEQDDIVDYSDDEDETIAQQVETASVKGSSPSSSTVQGDDTANAEPNFYPADSSKVDAQKARDEETEVNHDDEEHVLKNNDAATQSFQDYVQQNYENDEFETLHAEGENSFSLNNEDGNNANEEFAGFDYEATDEQLQLDFTNESELYNEGADFSQNDYTESDAFLDLDNAPAWVTDQEPDANLPADAVLVHDNVEYVEDEESGVAKYTAAAVTSDATAAAVSSSELNNMSPQGHKRSIDEAGHGTDDALDSIDTKRPKV</sequence>
<feature type="compositionally biased region" description="Acidic residues" evidence="1">
    <location>
        <begin position="118"/>
        <end position="131"/>
    </location>
</feature>
<feature type="compositionally biased region" description="Acidic residues" evidence="1">
    <location>
        <begin position="30"/>
        <end position="40"/>
    </location>
</feature>
<dbReference type="OrthoDB" id="5339076at2759"/>
<dbReference type="EMBL" id="MU006343">
    <property type="protein sequence ID" value="KAF2845670.1"/>
    <property type="molecule type" value="Genomic_DNA"/>
</dbReference>
<feature type="compositionally biased region" description="Basic and acidic residues" evidence="1">
    <location>
        <begin position="782"/>
        <end position="805"/>
    </location>
</feature>
<dbReference type="Proteomes" id="UP000799423">
    <property type="component" value="Unassembled WGS sequence"/>
</dbReference>
<accession>A0A6A7AQU0</accession>
<feature type="region of interest" description="Disordered" evidence="1">
    <location>
        <begin position="417"/>
        <end position="470"/>
    </location>
</feature>
<dbReference type="InterPro" id="IPR018822">
    <property type="entry name" value="UPF0646"/>
</dbReference>
<organism evidence="2 3">
    <name type="scientific">Plenodomus tracheiphilus IPT5</name>
    <dbReference type="NCBI Taxonomy" id="1408161"/>
    <lineage>
        <taxon>Eukaryota</taxon>
        <taxon>Fungi</taxon>
        <taxon>Dikarya</taxon>
        <taxon>Ascomycota</taxon>
        <taxon>Pezizomycotina</taxon>
        <taxon>Dothideomycetes</taxon>
        <taxon>Pleosporomycetidae</taxon>
        <taxon>Pleosporales</taxon>
        <taxon>Pleosporineae</taxon>
        <taxon>Leptosphaeriaceae</taxon>
        <taxon>Plenodomus</taxon>
    </lineage>
</organism>
<feature type="compositionally biased region" description="Polar residues" evidence="1">
    <location>
        <begin position="1"/>
        <end position="12"/>
    </location>
</feature>
<keyword evidence="3" id="KW-1185">Reference proteome</keyword>
<proteinExistence type="predicted"/>
<feature type="compositionally biased region" description="Basic and acidic residues" evidence="1">
    <location>
        <begin position="205"/>
        <end position="215"/>
    </location>
</feature>